<evidence type="ECO:0000313" key="3">
    <source>
        <dbReference type="Proteomes" id="UP001501710"/>
    </source>
</evidence>
<comment type="caution">
    <text evidence="2">The sequence shown here is derived from an EMBL/GenBank/DDBJ whole genome shotgun (WGS) entry which is preliminary data.</text>
</comment>
<organism evidence="2 3">
    <name type="scientific">Actinomadura meridiana</name>
    <dbReference type="NCBI Taxonomy" id="559626"/>
    <lineage>
        <taxon>Bacteria</taxon>
        <taxon>Bacillati</taxon>
        <taxon>Actinomycetota</taxon>
        <taxon>Actinomycetes</taxon>
        <taxon>Streptosporangiales</taxon>
        <taxon>Thermomonosporaceae</taxon>
        <taxon>Actinomadura</taxon>
    </lineage>
</organism>
<accession>A0ABP8C555</accession>
<name>A0ABP8C555_9ACTN</name>
<gene>
    <name evidence="2" type="ORF">GCM10022254_36020</name>
</gene>
<sequence length="83" mass="8261">MALPRTISWPTRGDGKRIQTAMPAASITAPASRGGASRHQDGAATDQETVIVHTAIAVAAAAPSAAEIIRGGTRLAATASAAN</sequence>
<feature type="region of interest" description="Disordered" evidence="1">
    <location>
        <begin position="25"/>
        <end position="44"/>
    </location>
</feature>
<dbReference type="Proteomes" id="UP001501710">
    <property type="component" value="Unassembled WGS sequence"/>
</dbReference>
<dbReference type="EMBL" id="BAABAS010000006">
    <property type="protein sequence ID" value="GAA4233466.1"/>
    <property type="molecule type" value="Genomic_DNA"/>
</dbReference>
<keyword evidence="3" id="KW-1185">Reference proteome</keyword>
<protein>
    <submittedName>
        <fullName evidence="2">Uncharacterized protein</fullName>
    </submittedName>
</protein>
<reference evidence="3" key="1">
    <citation type="journal article" date="2019" name="Int. J. Syst. Evol. Microbiol.">
        <title>The Global Catalogue of Microorganisms (GCM) 10K type strain sequencing project: providing services to taxonomists for standard genome sequencing and annotation.</title>
        <authorList>
            <consortium name="The Broad Institute Genomics Platform"/>
            <consortium name="The Broad Institute Genome Sequencing Center for Infectious Disease"/>
            <person name="Wu L."/>
            <person name="Ma J."/>
        </authorList>
    </citation>
    <scope>NUCLEOTIDE SEQUENCE [LARGE SCALE GENOMIC DNA]</scope>
    <source>
        <strain evidence="3">JCM 17440</strain>
    </source>
</reference>
<evidence type="ECO:0000256" key="1">
    <source>
        <dbReference type="SAM" id="MobiDB-lite"/>
    </source>
</evidence>
<proteinExistence type="predicted"/>
<evidence type="ECO:0000313" key="2">
    <source>
        <dbReference type="EMBL" id="GAA4233466.1"/>
    </source>
</evidence>